<dbReference type="Proteomes" id="UP000591131">
    <property type="component" value="Unassembled WGS sequence"/>
</dbReference>
<protein>
    <recommendedName>
        <fullName evidence="4">Protein arginine methyltransferase 10</fullName>
    </recommendedName>
</protein>
<dbReference type="AlphaFoldDB" id="A0A7J6L9G5"/>
<keyword evidence="1" id="KW-0732">Signal</keyword>
<proteinExistence type="predicted"/>
<comment type="caution">
    <text evidence="2">The sequence shown here is derived from an EMBL/GenBank/DDBJ whole genome shotgun (WGS) entry which is preliminary data.</text>
</comment>
<evidence type="ECO:0000313" key="2">
    <source>
        <dbReference type="EMBL" id="KAF4655841.1"/>
    </source>
</evidence>
<feature type="chain" id="PRO_5029581334" description="Protein arginine methyltransferase 10" evidence="1">
    <location>
        <begin position="18"/>
        <end position="549"/>
    </location>
</feature>
<organism evidence="2 3">
    <name type="scientific">Perkinsus chesapeaki</name>
    <name type="common">Clam parasite</name>
    <name type="synonym">Perkinsus andrewsi</name>
    <dbReference type="NCBI Taxonomy" id="330153"/>
    <lineage>
        <taxon>Eukaryota</taxon>
        <taxon>Sar</taxon>
        <taxon>Alveolata</taxon>
        <taxon>Perkinsozoa</taxon>
        <taxon>Perkinsea</taxon>
        <taxon>Perkinsida</taxon>
        <taxon>Perkinsidae</taxon>
        <taxon>Perkinsus</taxon>
    </lineage>
</organism>
<evidence type="ECO:0000256" key="1">
    <source>
        <dbReference type="SAM" id="SignalP"/>
    </source>
</evidence>
<keyword evidence="3" id="KW-1185">Reference proteome</keyword>
<evidence type="ECO:0000313" key="3">
    <source>
        <dbReference type="Proteomes" id="UP000591131"/>
    </source>
</evidence>
<dbReference type="InterPro" id="IPR046628">
    <property type="entry name" value="DUF6740"/>
</dbReference>
<reference evidence="2 3" key="1">
    <citation type="submission" date="2020-04" db="EMBL/GenBank/DDBJ databases">
        <title>Perkinsus chesapeaki whole genome sequence.</title>
        <authorList>
            <person name="Bogema D.R."/>
        </authorList>
    </citation>
    <scope>NUCLEOTIDE SEQUENCE [LARGE SCALE GENOMIC DNA]</scope>
    <source>
        <strain evidence="2">ATCC PRA-425</strain>
    </source>
</reference>
<evidence type="ECO:0008006" key="4">
    <source>
        <dbReference type="Google" id="ProtNLM"/>
    </source>
</evidence>
<feature type="signal peptide" evidence="1">
    <location>
        <begin position="1"/>
        <end position="17"/>
    </location>
</feature>
<gene>
    <name evidence="2" type="ORF">FOL47_009262</name>
</gene>
<sequence>MISILLILTTLICYSLAFKAGNMRMHITTETICNKDVVDIHGNPAPCGKSMAMETYGLTLPGMEDGSITTREDMIVAKDGQVTVKAMPSRPYQFIMTVEGSETKRLVQFFKNQAVTISESQQEPESVRLLGAAKAPGSLAEDGWTHEGTTTLDGATVHKYTKRGPQGVDPKTKANYTALYQTGMYPDHWTFYTDSNDDKPVKLIGMNSFNVKTLQETDYANHEELDENMDVAQAEKEMHSTYQITSSRRLGEGDADAPPVNTDFLTATFIAEDERNYFEDAQDLDWMKAGRLRAGASKAAAGVMYFDITKGSAADTFFHHEFNRRMVEVVRFEFPKKCIDNQGKQAQKYCLFISTDVTTEKLTITAGMTFVAVNNDKASAHLTFSAEIQKSKGAPILNLSVEAGGCATVWQYGGTVSLSIVVCISGKASGKDLLQPDRSFAAEIEIKATFNVHVPYAGNIIDWAVTSQVRCTAAANNDITAYGSIGTSVSAKVAGADVSLDIKGNTMDHLSNKWQFFSGVNLNAWVNVWVYKHNWHWRWEIWHASPVTF</sequence>
<accession>A0A7J6L9G5</accession>
<dbReference type="Pfam" id="PF20525">
    <property type="entry name" value="DUF6740"/>
    <property type="match status" value="1"/>
</dbReference>
<name>A0A7J6L9G5_PERCH</name>
<dbReference type="EMBL" id="JAAPAO010000634">
    <property type="protein sequence ID" value="KAF4655841.1"/>
    <property type="molecule type" value="Genomic_DNA"/>
</dbReference>